<evidence type="ECO:0000256" key="4">
    <source>
        <dbReference type="RuleBase" id="RU003695"/>
    </source>
</evidence>
<accession>Q8T118</accession>
<evidence type="ECO:0000259" key="5">
    <source>
        <dbReference type="Pfam" id="PF00061"/>
    </source>
</evidence>
<organism evidence="6">
    <name type="scientific">Samia ricini</name>
    <name type="common">Indian eri silkmoth</name>
    <name type="synonym">Samia cynthia ricini</name>
    <dbReference type="NCBI Taxonomy" id="63990"/>
    <lineage>
        <taxon>Eukaryota</taxon>
        <taxon>Metazoa</taxon>
        <taxon>Ecdysozoa</taxon>
        <taxon>Arthropoda</taxon>
        <taxon>Hexapoda</taxon>
        <taxon>Insecta</taxon>
        <taxon>Pterygota</taxon>
        <taxon>Neoptera</taxon>
        <taxon>Endopterygota</taxon>
        <taxon>Lepidoptera</taxon>
        <taxon>Glossata</taxon>
        <taxon>Ditrysia</taxon>
        <taxon>Bombycoidea</taxon>
        <taxon>Saturniidae</taxon>
        <taxon>Saturniinae</taxon>
        <taxon>Attacini</taxon>
        <taxon>Samia</taxon>
    </lineage>
</organism>
<dbReference type="PIRSF" id="PIRSF036893">
    <property type="entry name" value="Lipocalin_ApoD"/>
    <property type="match status" value="1"/>
</dbReference>
<gene>
    <name evidence="6" type="primary">BBP-I</name>
</gene>
<dbReference type="GO" id="GO:0031409">
    <property type="term" value="F:pigment binding"/>
    <property type="evidence" value="ECO:0007669"/>
    <property type="project" value="InterPro"/>
</dbReference>
<dbReference type="InterPro" id="IPR022271">
    <property type="entry name" value="Lipocalin_ApoD"/>
</dbReference>
<proteinExistence type="evidence at transcript level"/>
<feature type="domain" description="Lipocalin/cytosolic fatty-acid binding" evidence="5">
    <location>
        <begin position="39"/>
        <end position="184"/>
    </location>
</feature>
<dbReference type="PANTHER" id="PTHR10612">
    <property type="entry name" value="APOLIPOPROTEIN D"/>
    <property type="match status" value="1"/>
</dbReference>
<dbReference type="InterPro" id="IPR000566">
    <property type="entry name" value="Lipocln_cytosolic_FA-bd_dom"/>
</dbReference>
<dbReference type="InterPro" id="IPR012674">
    <property type="entry name" value="Calycin"/>
</dbReference>
<keyword evidence="2" id="KW-1015">Disulfide bond</keyword>
<dbReference type="InterPro" id="IPR003057">
    <property type="entry name" value="Invtbrt_color"/>
</dbReference>
<dbReference type="Gene3D" id="2.40.128.20">
    <property type="match status" value="1"/>
</dbReference>
<name>Q8T118_SAMRI</name>
<dbReference type="GO" id="GO:0006629">
    <property type="term" value="P:lipid metabolic process"/>
    <property type="evidence" value="ECO:0007669"/>
    <property type="project" value="TreeGrafter"/>
</dbReference>
<evidence type="ECO:0000256" key="1">
    <source>
        <dbReference type="ARBA" id="ARBA00006889"/>
    </source>
</evidence>
<feature type="chain" id="PRO_5013437467" evidence="3">
    <location>
        <begin position="17"/>
        <end position="202"/>
    </location>
</feature>
<sequence>MKMLSLILMTIAVASAEVVLDGACPHVQPVKDFDINAYAGKWYEIKKLPLANEGKGQCAIATYTLDGDSLKVKNSHVINGVEKYVLGVAKKADDANGSGKLVLTVTVGKFSRVAPLWILTTDYTNYAVSYSCKYNEKNNTHRLNIWVLSKSKSLEGEAKAAVDSFLSTNFGNVDDSKFITIDFSENACKTDSSYVYTAPVTQ</sequence>
<dbReference type="InterPro" id="IPR022272">
    <property type="entry name" value="Lipocalin_CS"/>
</dbReference>
<comment type="similarity">
    <text evidence="1 3 4">Belongs to the calycin superfamily. Lipocalin family.</text>
</comment>
<feature type="signal peptide" evidence="3">
    <location>
        <begin position="1"/>
        <end position="16"/>
    </location>
</feature>
<dbReference type="PROSITE" id="PS00213">
    <property type="entry name" value="LIPOCALIN"/>
    <property type="match status" value="1"/>
</dbReference>
<evidence type="ECO:0000256" key="2">
    <source>
        <dbReference type="ARBA" id="ARBA00023157"/>
    </source>
</evidence>
<dbReference type="Pfam" id="PF00061">
    <property type="entry name" value="Lipocalin"/>
    <property type="match status" value="1"/>
</dbReference>
<reference evidence="6" key="1">
    <citation type="submission" date="2002-02" db="EMBL/GenBank/DDBJ databases">
        <title>Samia cynthia ricini BBP-I.</title>
        <authorList>
            <person name="Saito H."/>
            <person name="Hatakeyama M."/>
        </authorList>
    </citation>
    <scope>NUCLEOTIDE SEQUENCE</scope>
    <source>
        <tissue evidence="6">Epidermis</tissue>
    </source>
</reference>
<dbReference type="EMBL" id="AB080223">
    <property type="protein sequence ID" value="BAB85482.1"/>
    <property type="molecule type" value="mRNA"/>
</dbReference>
<dbReference type="PRINTS" id="PR01273">
    <property type="entry name" value="INVTBRTCOLOR"/>
</dbReference>
<dbReference type="AlphaFoldDB" id="Q8T118"/>
<evidence type="ECO:0000313" key="6">
    <source>
        <dbReference type="EMBL" id="BAB85482.1"/>
    </source>
</evidence>
<keyword evidence="3" id="KW-0732">Signal</keyword>
<dbReference type="GO" id="GO:0000302">
    <property type="term" value="P:response to reactive oxygen species"/>
    <property type="evidence" value="ECO:0007669"/>
    <property type="project" value="TreeGrafter"/>
</dbReference>
<protein>
    <submittedName>
        <fullName evidence="6">Biliverdin binding protein-I</fullName>
    </submittedName>
</protein>
<dbReference type="SUPFAM" id="SSF50814">
    <property type="entry name" value="Lipocalins"/>
    <property type="match status" value="1"/>
</dbReference>
<dbReference type="GO" id="GO:0005737">
    <property type="term" value="C:cytoplasm"/>
    <property type="evidence" value="ECO:0007669"/>
    <property type="project" value="TreeGrafter"/>
</dbReference>
<dbReference type="PANTHER" id="PTHR10612:SF34">
    <property type="entry name" value="APOLIPOPROTEIN D"/>
    <property type="match status" value="1"/>
</dbReference>
<evidence type="ECO:0000256" key="3">
    <source>
        <dbReference type="PIRNR" id="PIRNR036893"/>
    </source>
</evidence>